<evidence type="ECO:0000256" key="5">
    <source>
        <dbReference type="ARBA" id="ARBA00022679"/>
    </source>
</evidence>
<evidence type="ECO:0000256" key="11">
    <source>
        <dbReference type="SAM" id="MobiDB-lite"/>
    </source>
</evidence>
<dbReference type="PANTHER" id="PTHR45877">
    <property type="entry name" value="E3 UBIQUITIN-PROTEIN LIGASE SIAH2"/>
    <property type="match status" value="1"/>
</dbReference>
<feature type="region of interest" description="Disordered" evidence="11">
    <location>
        <begin position="73"/>
        <end position="92"/>
    </location>
</feature>
<keyword evidence="6" id="KW-0479">Metal-binding</keyword>
<protein>
    <recommendedName>
        <fullName evidence="4">RING-type E3 ubiquitin transferase</fullName>
        <ecNumber evidence="4">2.3.2.27</ecNumber>
    </recommendedName>
</protein>
<evidence type="ECO:0000256" key="7">
    <source>
        <dbReference type="ARBA" id="ARBA00022771"/>
    </source>
</evidence>
<keyword evidence="9" id="KW-0862">Zinc</keyword>
<feature type="compositionally biased region" description="Polar residues" evidence="11">
    <location>
        <begin position="73"/>
        <end position="90"/>
    </location>
</feature>
<dbReference type="GO" id="GO:0008270">
    <property type="term" value="F:zinc ion binding"/>
    <property type="evidence" value="ECO:0007669"/>
    <property type="project" value="UniProtKB-KW"/>
</dbReference>
<dbReference type="Pfam" id="PF21361">
    <property type="entry name" value="Sina_ZnF"/>
    <property type="match status" value="1"/>
</dbReference>
<dbReference type="Proteomes" id="UP000694846">
    <property type="component" value="Unplaced"/>
</dbReference>
<dbReference type="PROSITE" id="PS50089">
    <property type="entry name" value="ZF_RING_2"/>
    <property type="match status" value="1"/>
</dbReference>
<dbReference type="InterPro" id="IPR013010">
    <property type="entry name" value="Znf_SIAH"/>
</dbReference>
<dbReference type="GO" id="GO:0031624">
    <property type="term" value="F:ubiquitin conjugating enzyme binding"/>
    <property type="evidence" value="ECO:0007669"/>
    <property type="project" value="TreeGrafter"/>
</dbReference>
<feature type="region of interest" description="Disordered" evidence="11">
    <location>
        <begin position="320"/>
        <end position="342"/>
    </location>
</feature>
<evidence type="ECO:0000313" key="15">
    <source>
        <dbReference type="Proteomes" id="UP000694846"/>
    </source>
</evidence>
<dbReference type="EMBL" id="GGMS01014956">
    <property type="protein sequence ID" value="MBY84159.1"/>
    <property type="molecule type" value="Transcribed_RNA"/>
</dbReference>
<dbReference type="SUPFAM" id="SSF49599">
    <property type="entry name" value="TRAF domain-like"/>
    <property type="match status" value="1"/>
</dbReference>
<dbReference type="SUPFAM" id="SSF57850">
    <property type="entry name" value="RING/U-box"/>
    <property type="match status" value="1"/>
</dbReference>
<evidence type="ECO:0000256" key="4">
    <source>
        <dbReference type="ARBA" id="ARBA00012483"/>
    </source>
</evidence>
<keyword evidence="7 10" id="KW-0863">Zinc-finger</keyword>
<feature type="domain" description="SIAH-type" evidence="13">
    <location>
        <begin position="446"/>
        <end position="504"/>
    </location>
</feature>
<evidence type="ECO:0000256" key="1">
    <source>
        <dbReference type="ARBA" id="ARBA00000900"/>
    </source>
</evidence>
<accession>A0A2S2R2D6</accession>
<reference evidence="16" key="2">
    <citation type="submission" date="2025-04" db="UniProtKB">
        <authorList>
            <consortium name="RefSeq"/>
        </authorList>
    </citation>
    <scope>IDENTIFICATION</scope>
    <source>
        <tissue evidence="16">Whole body</tissue>
    </source>
</reference>
<evidence type="ECO:0000256" key="6">
    <source>
        <dbReference type="ARBA" id="ARBA00022723"/>
    </source>
</evidence>
<keyword evidence="8" id="KW-0833">Ubl conjugation pathway</keyword>
<organism evidence="14">
    <name type="scientific">Sipha flava</name>
    <name type="common">yellow sugarcane aphid</name>
    <dbReference type="NCBI Taxonomy" id="143950"/>
    <lineage>
        <taxon>Eukaryota</taxon>
        <taxon>Metazoa</taxon>
        <taxon>Ecdysozoa</taxon>
        <taxon>Arthropoda</taxon>
        <taxon>Hexapoda</taxon>
        <taxon>Insecta</taxon>
        <taxon>Pterygota</taxon>
        <taxon>Neoptera</taxon>
        <taxon>Paraneoptera</taxon>
        <taxon>Hemiptera</taxon>
        <taxon>Sternorrhyncha</taxon>
        <taxon>Aphidomorpha</taxon>
        <taxon>Aphidoidea</taxon>
        <taxon>Aphididae</taxon>
        <taxon>Sipha</taxon>
    </lineage>
</organism>
<dbReference type="AlphaFoldDB" id="A0A2S2R2D6"/>
<evidence type="ECO:0000313" key="16">
    <source>
        <dbReference type="RefSeq" id="XP_025413356.1"/>
    </source>
</evidence>
<evidence type="ECO:0000256" key="3">
    <source>
        <dbReference type="ARBA" id="ARBA00009119"/>
    </source>
</evidence>
<sequence>MKMCANENETVDIRHYTNWRSNLIELEERNRMERPSRVFSSLHHTMPPVLTDSNNMEPNEQSRRSRDYSSYFETHNNSSRFGSSASNGDNVRNRSPFVRFTITDPETRQITVAGQYPLNSTPPDNFTSTVTTTNAEIADVPINEDSDDEPVILERRHYFDNRRLVDHFSSMSHNPQQSRNIRSGRRIFSEHPYFIRNNLDNYPIYHSNRINNRRVRFSSSNQIYSDVNDRPQTPEQELPDVLEQDMELENSYEAEYHDQESMSSVSTRNDVDSGDDDRSVNFSISGTPVLNVDEENLDTIDINNETPRTRVVPFIMSPIPLSPQTDSPTNTPASNQNNNASTPFEFVDHDDENHNIMFRDPENRVTEDTATVLVEDHPETYVDLNDQLIRLFECPVCFEHIVPPIFQCLLGHLICSKCVLMCENCPTCRNAFNSKRNLYMEKVGYLVKFPCKNALTGCKQQMFLSQKKVHEQECCYRHYQCFFTNCAWKGYYPELHVHMSDNHHNYILNGTDQALDIMILHINQTYKWFLLAHSEYFAVIAQVSNRTKGVKIQVNYIGPAIKAKQFKFTIVLSQRNDHNESLQKLTYERTTLPYTENNDMSNNIGLKKDIFSFPGEVIEPYFKFRRRRLPIVLKVNPVSI</sequence>
<evidence type="ECO:0000256" key="9">
    <source>
        <dbReference type="ARBA" id="ARBA00022833"/>
    </source>
</evidence>
<proteinExistence type="inferred from homology"/>
<dbReference type="UniPathway" id="UPA00143"/>
<evidence type="ECO:0000259" key="13">
    <source>
        <dbReference type="PROSITE" id="PS51081"/>
    </source>
</evidence>
<name>A0A2S2R2D6_9HEMI</name>
<gene>
    <name evidence="14" type="primary">Siah1_1</name>
    <name evidence="16" type="synonym">LOC112685633</name>
    <name evidence="14" type="ORF">g.16870</name>
</gene>
<dbReference type="InterPro" id="IPR013083">
    <property type="entry name" value="Znf_RING/FYVE/PHD"/>
</dbReference>
<feature type="compositionally biased region" description="Polar residues" evidence="11">
    <location>
        <begin position="322"/>
        <end position="342"/>
    </location>
</feature>
<reference evidence="14" key="1">
    <citation type="submission" date="2018-04" db="EMBL/GenBank/DDBJ databases">
        <title>Transcriptome assembly of Sipha flava.</title>
        <authorList>
            <person name="Scully E.D."/>
            <person name="Geib S.M."/>
            <person name="Palmer N.A."/>
            <person name="Koch K."/>
            <person name="Bradshaw J."/>
            <person name="Heng-Moss T."/>
            <person name="Sarath G."/>
        </authorList>
    </citation>
    <scope>NUCLEOTIDE SEQUENCE</scope>
</reference>
<dbReference type="PROSITE" id="PS51081">
    <property type="entry name" value="ZF_SIAH"/>
    <property type="match status" value="1"/>
</dbReference>
<evidence type="ECO:0000256" key="8">
    <source>
        <dbReference type="ARBA" id="ARBA00022786"/>
    </source>
</evidence>
<comment type="catalytic activity">
    <reaction evidence="1">
        <text>S-ubiquitinyl-[E2 ubiquitin-conjugating enzyme]-L-cysteine + [acceptor protein]-L-lysine = [E2 ubiquitin-conjugating enzyme]-L-cysteine + N(6)-ubiquitinyl-[acceptor protein]-L-lysine.</text>
        <dbReference type="EC" id="2.3.2.27"/>
    </reaction>
</comment>
<dbReference type="InterPro" id="IPR049548">
    <property type="entry name" value="Sina-like_RING"/>
</dbReference>
<comment type="similarity">
    <text evidence="3">Belongs to the SINA (Seven in absentia) family.</text>
</comment>
<feature type="region of interest" description="Disordered" evidence="11">
    <location>
        <begin position="255"/>
        <end position="276"/>
    </location>
</feature>
<dbReference type="OrthoDB" id="6631206at2759"/>
<dbReference type="Gene3D" id="3.30.40.10">
    <property type="entry name" value="Zinc/RING finger domain, C3HC4 (zinc finger)"/>
    <property type="match status" value="2"/>
</dbReference>
<evidence type="ECO:0000256" key="10">
    <source>
        <dbReference type="PROSITE-ProRule" id="PRU00455"/>
    </source>
</evidence>
<dbReference type="GO" id="GO:0061630">
    <property type="term" value="F:ubiquitin protein ligase activity"/>
    <property type="evidence" value="ECO:0007669"/>
    <property type="project" value="UniProtKB-EC"/>
</dbReference>
<keyword evidence="5" id="KW-0808">Transferase</keyword>
<dbReference type="Pfam" id="PF21362">
    <property type="entry name" value="Sina_RING"/>
    <property type="match status" value="1"/>
</dbReference>
<feature type="domain" description="RING-type" evidence="12">
    <location>
        <begin position="394"/>
        <end position="429"/>
    </location>
</feature>
<evidence type="ECO:0000259" key="12">
    <source>
        <dbReference type="PROSITE" id="PS50089"/>
    </source>
</evidence>
<dbReference type="RefSeq" id="XP_025413356.1">
    <property type="nucleotide sequence ID" value="XM_025557571.1"/>
</dbReference>
<keyword evidence="15" id="KW-1185">Reference proteome</keyword>
<evidence type="ECO:0000256" key="2">
    <source>
        <dbReference type="ARBA" id="ARBA00004906"/>
    </source>
</evidence>
<dbReference type="InterPro" id="IPR001841">
    <property type="entry name" value="Znf_RING"/>
</dbReference>
<dbReference type="EC" id="2.3.2.27" evidence="4"/>
<dbReference type="GO" id="GO:0016567">
    <property type="term" value="P:protein ubiquitination"/>
    <property type="evidence" value="ECO:0007669"/>
    <property type="project" value="UniProtKB-UniPathway"/>
</dbReference>
<dbReference type="PANTHER" id="PTHR45877:SF2">
    <property type="entry name" value="E3 UBIQUITIN-PROTEIN LIGASE SINA-RELATED"/>
    <property type="match status" value="1"/>
</dbReference>
<dbReference type="GO" id="GO:0043161">
    <property type="term" value="P:proteasome-mediated ubiquitin-dependent protein catabolic process"/>
    <property type="evidence" value="ECO:0007669"/>
    <property type="project" value="TreeGrafter"/>
</dbReference>
<comment type="pathway">
    <text evidence="2">Protein modification; protein ubiquitination.</text>
</comment>
<evidence type="ECO:0000313" key="14">
    <source>
        <dbReference type="EMBL" id="MBY84159.1"/>
    </source>
</evidence>
<dbReference type="GO" id="GO:0005737">
    <property type="term" value="C:cytoplasm"/>
    <property type="evidence" value="ECO:0007669"/>
    <property type="project" value="TreeGrafter"/>
</dbReference>
<feature type="region of interest" description="Disordered" evidence="11">
    <location>
        <begin position="44"/>
        <end position="68"/>
    </location>
</feature>
<dbReference type="InterPro" id="IPR004162">
    <property type="entry name" value="SINA-like_animal"/>
</dbReference>